<dbReference type="PANTHER" id="PTHR31087:SF58">
    <property type="entry name" value="OS07G0230700 PROTEIN"/>
    <property type="match status" value="1"/>
</dbReference>
<keyword evidence="3" id="KW-1185">Reference proteome</keyword>
<evidence type="ECO:0000313" key="3">
    <source>
        <dbReference type="Proteomes" id="UP001372338"/>
    </source>
</evidence>
<protein>
    <submittedName>
        <fullName evidence="2">Uncharacterized protein</fullName>
    </submittedName>
</protein>
<dbReference type="PANTHER" id="PTHR31087">
    <property type="match status" value="1"/>
</dbReference>
<evidence type="ECO:0000313" key="2">
    <source>
        <dbReference type="EMBL" id="KAK7287157.1"/>
    </source>
</evidence>
<gene>
    <name evidence="2" type="ORF">RIF29_00243</name>
</gene>
<dbReference type="InterPro" id="IPR038595">
    <property type="entry name" value="LOR_sf"/>
</dbReference>
<dbReference type="AlphaFoldDB" id="A0AAN9IVH1"/>
<evidence type="ECO:0000256" key="1">
    <source>
        <dbReference type="ARBA" id="ARBA00005437"/>
    </source>
</evidence>
<comment type="similarity">
    <text evidence="1">Belongs to the LOR family.</text>
</comment>
<name>A0AAN9IVH1_CROPI</name>
<comment type="caution">
    <text evidence="2">The sequence shown here is derived from an EMBL/GenBank/DDBJ whole genome shotgun (WGS) entry which is preliminary data.</text>
</comment>
<dbReference type="InterPro" id="IPR007612">
    <property type="entry name" value="LOR"/>
</dbReference>
<dbReference type="EMBL" id="JAYWIO010000001">
    <property type="protein sequence ID" value="KAK7287157.1"/>
    <property type="molecule type" value="Genomic_DNA"/>
</dbReference>
<dbReference type="SUPFAM" id="SSF54518">
    <property type="entry name" value="Tubby C-terminal domain-like"/>
    <property type="match status" value="1"/>
</dbReference>
<dbReference type="InterPro" id="IPR025659">
    <property type="entry name" value="Tubby-like_C"/>
</dbReference>
<accession>A0AAN9IVH1</accession>
<organism evidence="2 3">
    <name type="scientific">Crotalaria pallida</name>
    <name type="common">Smooth rattlebox</name>
    <name type="synonym">Crotalaria striata</name>
    <dbReference type="NCBI Taxonomy" id="3830"/>
    <lineage>
        <taxon>Eukaryota</taxon>
        <taxon>Viridiplantae</taxon>
        <taxon>Streptophyta</taxon>
        <taxon>Embryophyta</taxon>
        <taxon>Tracheophyta</taxon>
        <taxon>Spermatophyta</taxon>
        <taxon>Magnoliopsida</taxon>
        <taxon>eudicotyledons</taxon>
        <taxon>Gunneridae</taxon>
        <taxon>Pentapetalae</taxon>
        <taxon>rosids</taxon>
        <taxon>fabids</taxon>
        <taxon>Fabales</taxon>
        <taxon>Fabaceae</taxon>
        <taxon>Papilionoideae</taxon>
        <taxon>50 kb inversion clade</taxon>
        <taxon>genistoids sensu lato</taxon>
        <taxon>core genistoids</taxon>
        <taxon>Crotalarieae</taxon>
        <taxon>Crotalaria</taxon>
    </lineage>
</organism>
<reference evidence="2 3" key="1">
    <citation type="submission" date="2024-01" db="EMBL/GenBank/DDBJ databases">
        <title>The genomes of 5 underutilized Papilionoideae crops provide insights into root nodulation and disease resistanc.</title>
        <authorList>
            <person name="Yuan L."/>
        </authorList>
    </citation>
    <scope>NUCLEOTIDE SEQUENCE [LARGE SCALE GENOMIC DNA]</scope>
    <source>
        <strain evidence="2">ZHUSHIDOU_FW_LH</strain>
        <tissue evidence="2">Leaf</tissue>
    </source>
</reference>
<proteinExistence type="inferred from homology"/>
<dbReference type="Gene3D" id="2.40.160.200">
    <property type="entry name" value="LURP1-related"/>
    <property type="match status" value="1"/>
</dbReference>
<sequence>MHGRWEVHKGDTSQLSFIVKKSSMITSKENIDLDVFLPDNTDESFCKVKASRMKKSCEIYTGGWILANAIAFMENKNAMKVEIEANVDHAFTVALLMIVDEKNIKKLKKVGKGIMKATSEAIGAAGMIVGILQLADDN</sequence>
<dbReference type="Pfam" id="PF04525">
    <property type="entry name" value="LOR"/>
    <property type="match status" value="1"/>
</dbReference>
<dbReference type="Proteomes" id="UP001372338">
    <property type="component" value="Unassembled WGS sequence"/>
</dbReference>